<evidence type="ECO:0000313" key="1">
    <source>
        <dbReference type="EMBL" id="MFD1798279.1"/>
    </source>
</evidence>
<dbReference type="InterPro" id="IPR021238">
    <property type="entry name" value="DUF2620"/>
</dbReference>
<dbReference type="RefSeq" id="WP_058918834.1">
    <property type="nucleotide sequence ID" value="NZ_JBHSQC010000011.1"/>
</dbReference>
<sequence length="121" mass="12967">MKKIVIGGQIDKKEVAALVEKYGEGQFEIETKSDLEAAMALKNGLADYYFGACNTGGGGALAMAIALVGRDATVTVSMPGNLMTDEKIRENVNNGKKAFGFTAQHKETVIPIIMDELKKIN</sequence>
<protein>
    <submittedName>
        <fullName evidence="1">DUF2620 domain-containing protein</fullName>
    </submittedName>
</protein>
<reference evidence="2" key="1">
    <citation type="journal article" date="2019" name="Int. J. Syst. Evol. Microbiol.">
        <title>The Global Catalogue of Microorganisms (GCM) 10K type strain sequencing project: providing services to taxonomists for standard genome sequencing and annotation.</title>
        <authorList>
            <consortium name="The Broad Institute Genomics Platform"/>
            <consortium name="The Broad Institute Genome Sequencing Center for Infectious Disease"/>
            <person name="Wu L."/>
            <person name="Ma J."/>
        </authorList>
    </citation>
    <scope>NUCLEOTIDE SEQUENCE [LARGE SCALE GENOMIC DNA]</scope>
    <source>
        <strain evidence="2">KCTC 42143</strain>
    </source>
</reference>
<name>A0ABW4NJ75_9LACT</name>
<dbReference type="EMBL" id="JBHUFF010000002">
    <property type="protein sequence ID" value="MFD1798279.1"/>
    <property type="molecule type" value="Genomic_DNA"/>
</dbReference>
<dbReference type="Proteomes" id="UP001597285">
    <property type="component" value="Unassembled WGS sequence"/>
</dbReference>
<organism evidence="1 2">
    <name type="scientific">Carnobacterium antarcticum</name>
    <dbReference type="NCBI Taxonomy" id="2126436"/>
    <lineage>
        <taxon>Bacteria</taxon>
        <taxon>Bacillati</taxon>
        <taxon>Bacillota</taxon>
        <taxon>Bacilli</taxon>
        <taxon>Lactobacillales</taxon>
        <taxon>Carnobacteriaceae</taxon>
        <taxon>Carnobacterium</taxon>
    </lineage>
</organism>
<evidence type="ECO:0000313" key="2">
    <source>
        <dbReference type="Proteomes" id="UP001597285"/>
    </source>
</evidence>
<accession>A0ABW4NJ75</accession>
<keyword evidence="2" id="KW-1185">Reference proteome</keyword>
<dbReference type="Pfam" id="PF10941">
    <property type="entry name" value="DUF2620"/>
    <property type="match status" value="1"/>
</dbReference>
<gene>
    <name evidence="1" type="ORF">ACFSBK_00175</name>
</gene>
<proteinExistence type="predicted"/>
<comment type="caution">
    <text evidence="1">The sequence shown here is derived from an EMBL/GenBank/DDBJ whole genome shotgun (WGS) entry which is preliminary data.</text>
</comment>